<reference evidence="1 2" key="1">
    <citation type="submission" date="2020-08" db="EMBL/GenBank/DDBJ databases">
        <title>Genomic Encyclopedia of Type Strains, Phase IV (KMG-IV): sequencing the most valuable type-strain genomes for metagenomic binning, comparative biology and taxonomic classification.</title>
        <authorList>
            <person name="Goeker M."/>
        </authorList>
    </citation>
    <scope>NUCLEOTIDE SEQUENCE [LARGE SCALE GENOMIC DNA]</scope>
    <source>
        <strain evidence="1 2">DSM 22198</strain>
    </source>
</reference>
<dbReference type="InterPro" id="IPR056209">
    <property type="entry name" value="SU10_adaptor"/>
</dbReference>
<dbReference type="EMBL" id="JACIIZ010000010">
    <property type="protein sequence ID" value="MBB6253030.1"/>
    <property type="molecule type" value="Genomic_DNA"/>
</dbReference>
<dbReference type="Pfam" id="PF24175">
    <property type="entry name" value="SU10_adaptor"/>
    <property type="match status" value="1"/>
</dbReference>
<proteinExistence type="predicted"/>
<name>A0A7X0B1M1_9PROT</name>
<dbReference type="Proteomes" id="UP000539175">
    <property type="component" value="Unassembled WGS sequence"/>
</dbReference>
<gene>
    <name evidence="1" type="ORF">FHS74_003599</name>
</gene>
<organism evidence="1 2">
    <name type="scientific">Nitrospirillum iridis</name>
    <dbReference type="NCBI Taxonomy" id="765888"/>
    <lineage>
        <taxon>Bacteria</taxon>
        <taxon>Pseudomonadati</taxon>
        <taxon>Pseudomonadota</taxon>
        <taxon>Alphaproteobacteria</taxon>
        <taxon>Rhodospirillales</taxon>
        <taxon>Azospirillaceae</taxon>
        <taxon>Nitrospirillum</taxon>
    </lineage>
</organism>
<evidence type="ECO:0000313" key="2">
    <source>
        <dbReference type="Proteomes" id="UP000539175"/>
    </source>
</evidence>
<sequence length="205" mass="22758">MNYGDIKGRIKSRVNRKDLSDDLAAQFVDEAMTRIGRVLRIPSMEQLFTVGVSDGFTGIDIPNDFLDLRAVFLDHTELRRVALPEFLRMHPHDTPRVFTRMGPRFLVRGTPRPGVSVYLNYYAAFGALIADSDKNALTEASPDLITYAALSVAADHFVDDRQASWEARYQSILSDIMAQAESLEMSGAVMAVPAAYDANDGYAGY</sequence>
<protein>
    <submittedName>
        <fullName evidence="1">Uncharacterized protein</fullName>
    </submittedName>
</protein>
<evidence type="ECO:0000313" key="1">
    <source>
        <dbReference type="EMBL" id="MBB6253030.1"/>
    </source>
</evidence>
<dbReference type="AlphaFoldDB" id="A0A7X0B1M1"/>
<keyword evidence="2" id="KW-1185">Reference proteome</keyword>
<accession>A0A7X0B1M1</accession>
<dbReference type="RefSeq" id="WP_184803040.1">
    <property type="nucleotide sequence ID" value="NZ_JACIIZ010000010.1"/>
</dbReference>
<comment type="caution">
    <text evidence="1">The sequence shown here is derived from an EMBL/GenBank/DDBJ whole genome shotgun (WGS) entry which is preliminary data.</text>
</comment>